<protein>
    <submittedName>
        <fullName evidence="1">Uncharacterized protein</fullName>
    </submittedName>
</protein>
<accession>A0A6P2G743</accession>
<organism evidence="1 2">
    <name type="scientific">Burkholderia anthina</name>
    <dbReference type="NCBI Taxonomy" id="179879"/>
    <lineage>
        <taxon>Bacteria</taxon>
        <taxon>Pseudomonadati</taxon>
        <taxon>Pseudomonadota</taxon>
        <taxon>Betaproteobacteria</taxon>
        <taxon>Burkholderiales</taxon>
        <taxon>Burkholderiaceae</taxon>
        <taxon>Burkholderia</taxon>
        <taxon>Burkholderia cepacia complex</taxon>
    </lineage>
</organism>
<evidence type="ECO:0000313" key="1">
    <source>
        <dbReference type="EMBL" id="VVU48941.1"/>
    </source>
</evidence>
<gene>
    <name evidence="1" type="ORF">BAN20980_01640</name>
</gene>
<evidence type="ECO:0000313" key="2">
    <source>
        <dbReference type="Proteomes" id="UP000494201"/>
    </source>
</evidence>
<reference evidence="1 2" key="1">
    <citation type="submission" date="2019-09" db="EMBL/GenBank/DDBJ databases">
        <authorList>
            <person name="Depoorter E."/>
        </authorList>
    </citation>
    <scope>NUCLEOTIDE SEQUENCE [LARGE SCALE GENOMIC DNA]</scope>
    <source>
        <strain evidence="1">LMG 20980</strain>
    </source>
</reference>
<proteinExistence type="predicted"/>
<dbReference type="AlphaFoldDB" id="A0A6P2G743"/>
<name>A0A6P2G743_9BURK</name>
<sequence>MASRSASFFRLPASRNSYKIHAKRGKTDAYGDASNPCGGVQHSAPASRTTCATHKACCAARPAQAPAGTTIVCPDPANVGPAICSSFRMRPAVTTSNRHEACSECTMHFSLIDPLRMNPLTAHTPRVPIRCSARGLPAAARPGQRRALPGSTVFLLMHPRTGARVAIHRLPWPPIRSWQRAAARIMQAFFIPTARDVRLARKLP</sequence>
<dbReference type="EMBL" id="CABVLY010000004">
    <property type="protein sequence ID" value="VVU48941.1"/>
    <property type="molecule type" value="Genomic_DNA"/>
</dbReference>
<dbReference type="Proteomes" id="UP000494201">
    <property type="component" value="Unassembled WGS sequence"/>
</dbReference>